<evidence type="ECO:0000313" key="2">
    <source>
        <dbReference type="EMBL" id="CAI9726311.1"/>
    </source>
</evidence>
<gene>
    <name evidence="2" type="ORF">OCTVUL_1B012685</name>
</gene>
<accession>A0AA36B367</accession>
<organism evidence="2 3">
    <name type="scientific">Octopus vulgaris</name>
    <name type="common">Common octopus</name>
    <dbReference type="NCBI Taxonomy" id="6645"/>
    <lineage>
        <taxon>Eukaryota</taxon>
        <taxon>Metazoa</taxon>
        <taxon>Spiralia</taxon>
        <taxon>Lophotrochozoa</taxon>
        <taxon>Mollusca</taxon>
        <taxon>Cephalopoda</taxon>
        <taxon>Coleoidea</taxon>
        <taxon>Octopodiformes</taxon>
        <taxon>Octopoda</taxon>
        <taxon>Incirrata</taxon>
        <taxon>Octopodidae</taxon>
        <taxon>Octopus</taxon>
    </lineage>
</organism>
<feature type="compositionally biased region" description="Basic and acidic residues" evidence="1">
    <location>
        <begin position="33"/>
        <end position="52"/>
    </location>
</feature>
<protein>
    <submittedName>
        <fullName evidence="2">Uncharacterized protein</fullName>
    </submittedName>
</protein>
<name>A0AA36B367_OCTVU</name>
<proteinExistence type="predicted"/>
<dbReference type="AlphaFoldDB" id="A0AA36B367"/>
<feature type="region of interest" description="Disordered" evidence="1">
    <location>
        <begin position="1"/>
        <end position="99"/>
    </location>
</feature>
<evidence type="ECO:0000256" key="1">
    <source>
        <dbReference type="SAM" id="MobiDB-lite"/>
    </source>
</evidence>
<feature type="compositionally biased region" description="Acidic residues" evidence="1">
    <location>
        <begin position="53"/>
        <end position="63"/>
    </location>
</feature>
<dbReference type="Proteomes" id="UP001162480">
    <property type="component" value="Chromosome 7"/>
</dbReference>
<feature type="compositionally biased region" description="Acidic residues" evidence="1">
    <location>
        <begin position="205"/>
        <end position="216"/>
    </location>
</feature>
<feature type="compositionally biased region" description="Low complexity" evidence="1">
    <location>
        <begin position="67"/>
        <end position="94"/>
    </location>
</feature>
<evidence type="ECO:0000313" key="3">
    <source>
        <dbReference type="Proteomes" id="UP001162480"/>
    </source>
</evidence>
<feature type="region of interest" description="Disordered" evidence="1">
    <location>
        <begin position="119"/>
        <end position="141"/>
    </location>
</feature>
<keyword evidence="3" id="KW-1185">Reference proteome</keyword>
<reference evidence="2" key="1">
    <citation type="submission" date="2023-08" db="EMBL/GenBank/DDBJ databases">
        <authorList>
            <person name="Alioto T."/>
            <person name="Alioto T."/>
            <person name="Gomez Garrido J."/>
        </authorList>
    </citation>
    <scope>NUCLEOTIDE SEQUENCE</scope>
</reference>
<dbReference type="EMBL" id="OX597820">
    <property type="protein sequence ID" value="CAI9726311.1"/>
    <property type="molecule type" value="Genomic_DNA"/>
</dbReference>
<sequence>MAEMNDVSPESGSNMDHKDNGLIQDEDDDDDSSDVKGKDLGVEGGEDGGRTEDGDEIQQEDEGNLTNSDNNNNNNGNNSINSNNHNSNINNGNDIKTLLEDTPDDKVRTEEEDDDLSYLYDTIGNNNKNDKSGRKSPLFQDDEWENRVKQLRKEISETEEQHTIWKNNFSARRNVAIEKWKEIKKKKQLQIQKMRKLKNLSNGNAEEETETMEETVTDQTKVE</sequence>
<feature type="region of interest" description="Disordered" evidence="1">
    <location>
        <begin position="194"/>
        <end position="223"/>
    </location>
</feature>